<proteinExistence type="predicted"/>
<evidence type="ECO:0000313" key="1">
    <source>
        <dbReference type="EMBL" id="SLN21499.1"/>
    </source>
</evidence>
<dbReference type="AlphaFoldDB" id="A0A1X6YHP0"/>
<dbReference type="RefSeq" id="WP_085816390.1">
    <property type="nucleotide sequence ID" value="NZ_FWFU01000001.1"/>
</dbReference>
<accession>A0A1X6YHP0</accession>
<evidence type="ECO:0008006" key="3">
    <source>
        <dbReference type="Google" id="ProtNLM"/>
    </source>
</evidence>
<dbReference type="Proteomes" id="UP000193207">
    <property type="component" value="Unassembled WGS sequence"/>
</dbReference>
<dbReference type="EMBL" id="FWFU01000001">
    <property type="protein sequence ID" value="SLN21499.1"/>
    <property type="molecule type" value="Genomic_DNA"/>
</dbReference>
<reference evidence="1 2" key="1">
    <citation type="submission" date="2017-03" db="EMBL/GenBank/DDBJ databases">
        <authorList>
            <person name="Afonso C.L."/>
            <person name="Miller P.J."/>
            <person name="Scott M.A."/>
            <person name="Spackman E."/>
            <person name="Goraichik I."/>
            <person name="Dimitrov K.M."/>
            <person name="Suarez D.L."/>
            <person name="Swayne D.E."/>
        </authorList>
    </citation>
    <scope>NUCLEOTIDE SEQUENCE [LARGE SCALE GENOMIC DNA]</scope>
    <source>
        <strain evidence="1 2">CECT 8110</strain>
    </source>
</reference>
<organism evidence="1 2">
    <name type="scientific">Roseovarius halotolerans</name>
    <dbReference type="NCBI Taxonomy" id="505353"/>
    <lineage>
        <taxon>Bacteria</taxon>
        <taxon>Pseudomonadati</taxon>
        <taxon>Pseudomonadota</taxon>
        <taxon>Alphaproteobacteria</taxon>
        <taxon>Rhodobacterales</taxon>
        <taxon>Roseobacteraceae</taxon>
        <taxon>Roseovarius</taxon>
    </lineage>
</organism>
<name>A0A1X6YHP0_9RHOB</name>
<gene>
    <name evidence="1" type="ORF">ROH8110_00774</name>
</gene>
<protein>
    <recommendedName>
        <fullName evidence="3">SCP-2 sterol transfer family protein</fullName>
    </recommendedName>
</protein>
<dbReference type="OrthoDB" id="2853714at2"/>
<keyword evidence="2" id="KW-1185">Reference proteome</keyword>
<sequence>MSDQVIEIFDSLPRLILRQPSLLRRAAAAQAVLLLEAGQASVRMRLSGGKLDIQPMDGPMQGWHVALRAAPAAWLDHWQSVPAPDAFDIFGMARRGRMRIEGDFTPLMRHLQVIKDILALPRAHQS</sequence>
<evidence type="ECO:0000313" key="2">
    <source>
        <dbReference type="Proteomes" id="UP000193207"/>
    </source>
</evidence>